<name>A0A8K0NEI5_9HYPO</name>
<feature type="region of interest" description="Disordered" evidence="1">
    <location>
        <begin position="47"/>
        <end position="93"/>
    </location>
</feature>
<feature type="compositionally biased region" description="Low complexity" evidence="1">
    <location>
        <begin position="64"/>
        <end position="82"/>
    </location>
</feature>
<evidence type="ECO:0000313" key="2">
    <source>
        <dbReference type="EMBL" id="KAG5913436.1"/>
    </source>
</evidence>
<keyword evidence="3" id="KW-1185">Reference proteome</keyword>
<gene>
    <name evidence="2" type="ORF">E4U42_001159</name>
</gene>
<sequence length="93" mass="9731">TAEESKYIGTVIGKPLDAIAEIHVEGGAVTSIDEWIQQRRLLRLAAGQRQMNGSAQTAGRGQGRESCSSPTPSSGLSSVGSRLGEDGDEMDLS</sequence>
<comment type="caution">
    <text evidence="2">The sequence shown here is derived from an EMBL/GenBank/DDBJ whole genome shotgun (WGS) entry which is preliminary data.</text>
</comment>
<feature type="non-terminal residue" evidence="2">
    <location>
        <position position="1"/>
    </location>
</feature>
<evidence type="ECO:0000256" key="1">
    <source>
        <dbReference type="SAM" id="MobiDB-lite"/>
    </source>
</evidence>
<dbReference type="AlphaFoldDB" id="A0A8K0NEI5"/>
<dbReference type="Proteomes" id="UP000811619">
    <property type="component" value="Unassembled WGS sequence"/>
</dbReference>
<reference evidence="2" key="1">
    <citation type="journal article" date="2020" name="bioRxiv">
        <title>Whole genome comparisons of ergot fungi reveals the divergence and evolution of species within the genus Claviceps are the result of varying mechanisms driving genome evolution and host range expansion.</title>
        <authorList>
            <person name="Wyka S.A."/>
            <person name="Mondo S.J."/>
            <person name="Liu M."/>
            <person name="Dettman J."/>
            <person name="Nalam V."/>
            <person name="Broders K.D."/>
        </authorList>
    </citation>
    <scope>NUCLEOTIDE SEQUENCE</scope>
    <source>
        <strain evidence="2">CCC 489</strain>
    </source>
</reference>
<accession>A0A8K0NEI5</accession>
<evidence type="ECO:0000313" key="3">
    <source>
        <dbReference type="Proteomes" id="UP000811619"/>
    </source>
</evidence>
<organism evidence="2 3">
    <name type="scientific">Claviceps africana</name>
    <dbReference type="NCBI Taxonomy" id="83212"/>
    <lineage>
        <taxon>Eukaryota</taxon>
        <taxon>Fungi</taxon>
        <taxon>Dikarya</taxon>
        <taxon>Ascomycota</taxon>
        <taxon>Pezizomycotina</taxon>
        <taxon>Sordariomycetes</taxon>
        <taxon>Hypocreomycetidae</taxon>
        <taxon>Hypocreales</taxon>
        <taxon>Clavicipitaceae</taxon>
        <taxon>Claviceps</taxon>
    </lineage>
</organism>
<protein>
    <submittedName>
        <fullName evidence="2">Uncharacterized protein</fullName>
    </submittedName>
</protein>
<proteinExistence type="predicted"/>
<dbReference type="EMBL" id="SRPY01001329">
    <property type="protein sequence ID" value="KAG5913436.1"/>
    <property type="molecule type" value="Genomic_DNA"/>
</dbReference>
<dbReference type="OrthoDB" id="5402929at2759"/>